<dbReference type="RefSeq" id="WP_227211921.1">
    <property type="nucleotide sequence ID" value="NZ_BAABZQ010000001.1"/>
</dbReference>
<comment type="caution">
    <text evidence="2">The sequence shown here is derived from an EMBL/GenBank/DDBJ whole genome shotgun (WGS) entry which is preliminary data.</text>
</comment>
<dbReference type="Proteomes" id="UP001600941">
    <property type="component" value="Unassembled WGS sequence"/>
</dbReference>
<reference evidence="2 3" key="1">
    <citation type="submission" date="2024-04" db="EMBL/GenBank/DDBJ databases">
        <title>Defined microbial consortia suppress multidrug-resistant proinflammatory Enterobacteriaceae via ecological control.</title>
        <authorList>
            <person name="Furuichi M."/>
            <person name="Kawaguchi T."/>
            <person name="Pust M."/>
            <person name="Yasuma K."/>
            <person name="Plichta D."/>
            <person name="Hasegawa N."/>
            <person name="Ohya T."/>
            <person name="Bhattarai S."/>
            <person name="Sasajima S."/>
            <person name="Aoto Y."/>
            <person name="Tuganbaev T."/>
            <person name="Yaginuma M."/>
            <person name="Ueda M."/>
            <person name="Okahashi N."/>
            <person name="Amafuji K."/>
            <person name="Kiridooshi Y."/>
            <person name="Sugita K."/>
            <person name="Strazar M."/>
            <person name="Skelly A."/>
            <person name="Suda W."/>
            <person name="Hattori M."/>
            <person name="Nakamoto N."/>
            <person name="Caballero S."/>
            <person name="Norman J."/>
            <person name="Olle B."/>
            <person name="Tanoue T."/>
            <person name="Arita M."/>
            <person name="Bucci V."/>
            <person name="Atarashi K."/>
            <person name="Xavier R."/>
            <person name="Honda K."/>
        </authorList>
    </citation>
    <scope>NUCLEOTIDE SEQUENCE [LARGE SCALE GENOMIC DNA]</scope>
    <source>
        <strain evidence="3">k34-0107-D12</strain>
    </source>
</reference>
<dbReference type="InterPro" id="IPR043756">
    <property type="entry name" value="DUF5702"/>
</dbReference>
<organism evidence="2 3">
    <name type="scientific">Blautia parvula</name>
    <dbReference type="NCBI Taxonomy" id="2877527"/>
    <lineage>
        <taxon>Bacteria</taxon>
        <taxon>Bacillati</taxon>
        <taxon>Bacillota</taxon>
        <taxon>Clostridia</taxon>
        <taxon>Lachnospirales</taxon>
        <taxon>Lachnospiraceae</taxon>
        <taxon>Blautia</taxon>
    </lineage>
</organism>
<dbReference type="EMBL" id="BAABZQ010000001">
    <property type="protein sequence ID" value="GAA6502882.1"/>
    <property type="molecule type" value="Genomic_DNA"/>
</dbReference>
<name>A0ABQ0C2Q1_9FIRM</name>
<sequence>MRQKGSMTIAMCMMLSVMLGIVAAGIKLCREQYARVQAVNAADTGLYSVFSEYERDLLEEYDLFFLDSGYGRGAIDAYHVVQQMENSMALTLKSGIRGSRQESCSITGYRLATDNAGEAFCAQAAEAVREHLGTAAVKRLKEYLGNTKEVTEQQQAQKDAGAPPMPEVQAPEETVQENTDAPQITPENNPLEIIKRIRSMGILGLVLPDDAVISEKEADVSVFTSNRNLQKGMGDIKGRESGGSDKLFLQAYAMNKLGTYREPGNPGALDYQVEYIVGGRGSDRENLKKTVNRILLLREAANAAYLYTDPEKRAQSGALAASLCTALLIPEGAFVVEKLLLLGWAYGESLLDVRQLMAGGKVPLVKTGAGWQLELSNIGQIFTMLQEGQAKNTSGLDYNDYLQILLFASSGHSLAFRCMDMIEQNIRLKPGKENFRIDSCMECLEMETRFLSPSGNQWTAVRNYGYDM</sequence>
<accession>A0ABQ0C2Q1</accession>
<dbReference type="Pfam" id="PF18960">
    <property type="entry name" value="DUF5702"/>
    <property type="match status" value="1"/>
</dbReference>
<keyword evidence="3" id="KW-1185">Reference proteome</keyword>
<proteinExistence type="predicted"/>
<protein>
    <submittedName>
        <fullName evidence="2">Uncharacterized protein</fullName>
    </submittedName>
</protein>
<evidence type="ECO:0000256" key="1">
    <source>
        <dbReference type="SAM" id="MobiDB-lite"/>
    </source>
</evidence>
<feature type="region of interest" description="Disordered" evidence="1">
    <location>
        <begin position="149"/>
        <end position="169"/>
    </location>
</feature>
<evidence type="ECO:0000313" key="2">
    <source>
        <dbReference type="EMBL" id="GAA6502882.1"/>
    </source>
</evidence>
<evidence type="ECO:0000313" key="3">
    <source>
        <dbReference type="Proteomes" id="UP001600941"/>
    </source>
</evidence>
<gene>
    <name evidence="2" type="ORF">K340107D12_56980</name>
</gene>